<proteinExistence type="inferred from homology"/>
<evidence type="ECO:0000256" key="1">
    <source>
        <dbReference type="ARBA" id="ARBA00004123"/>
    </source>
</evidence>
<comment type="subunit">
    <text evidence="7">Component of the Mediator complex.</text>
</comment>
<dbReference type="GO" id="GO:0016592">
    <property type="term" value="C:mediator complex"/>
    <property type="evidence" value="ECO:0007669"/>
    <property type="project" value="InterPro"/>
</dbReference>
<evidence type="ECO:0000256" key="3">
    <source>
        <dbReference type="ARBA" id="ARBA00023015"/>
    </source>
</evidence>
<accession>A0A2G8JB97</accession>
<comment type="subcellular location">
    <subcellularLocation>
        <location evidence="1 7">Nucleus</location>
    </subcellularLocation>
</comment>
<keyword evidence="3 7" id="KW-0805">Transcription regulation</keyword>
<dbReference type="Gene3D" id="1.10.10.1340">
    <property type="entry name" value="Mediator of RNA polymerase II, submodule Med31 (Soh1)"/>
    <property type="match status" value="1"/>
</dbReference>
<comment type="function">
    <text evidence="7">Component of the Mediator complex, a coactivator involved in the regulated transcription of nearly all RNA polymerase II-dependent genes. Mediator functions as a bridge to convey information from gene-specific regulatory proteins to the basal RNA polymerase II transcription machinery. Mediator is recruited to promoters by direct interactions with regulatory proteins and serves as a scaffold for the assembly of a functional preinitiation complex with RNA polymerase II and the general transcription factors.</text>
</comment>
<keyword evidence="4 7" id="KW-0010">Activator</keyword>
<comment type="caution">
    <text evidence="9">The sequence shown here is derived from an EMBL/GenBank/DDBJ whole genome shotgun (WGS) entry which is preliminary data.</text>
</comment>
<dbReference type="Proteomes" id="UP000230750">
    <property type="component" value="Unassembled WGS sequence"/>
</dbReference>
<organism evidence="9 10">
    <name type="scientific">Stichopus japonicus</name>
    <name type="common">Sea cucumber</name>
    <dbReference type="NCBI Taxonomy" id="307972"/>
    <lineage>
        <taxon>Eukaryota</taxon>
        <taxon>Metazoa</taxon>
        <taxon>Echinodermata</taxon>
        <taxon>Eleutherozoa</taxon>
        <taxon>Echinozoa</taxon>
        <taxon>Holothuroidea</taxon>
        <taxon>Aspidochirotacea</taxon>
        <taxon>Aspidochirotida</taxon>
        <taxon>Stichopodidae</taxon>
        <taxon>Apostichopus</taxon>
    </lineage>
</organism>
<name>A0A2G8JB97_STIJA</name>
<evidence type="ECO:0000256" key="4">
    <source>
        <dbReference type="ARBA" id="ARBA00023159"/>
    </source>
</evidence>
<dbReference type="EMBL" id="MRZV01002800">
    <property type="protein sequence ID" value="PIK33017.1"/>
    <property type="molecule type" value="Genomic_DNA"/>
</dbReference>
<evidence type="ECO:0000313" key="10">
    <source>
        <dbReference type="Proteomes" id="UP000230750"/>
    </source>
</evidence>
<evidence type="ECO:0000256" key="8">
    <source>
        <dbReference type="SAM" id="MobiDB-lite"/>
    </source>
</evidence>
<dbReference type="OrthoDB" id="10257739at2759"/>
<evidence type="ECO:0000256" key="7">
    <source>
        <dbReference type="RuleBase" id="RU364129"/>
    </source>
</evidence>
<comment type="similarity">
    <text evidence="2 7">Belongs to the Mediator complex subunit 31 family.</text>
</comment>
<feature type="compositionally biased region" description="Polar residues" evidence="8">
    <location>
        <begin position="195"/>
        <end position="207"/>
    </location>
</feature>
<dbReference type="PANTHER" id="PTHR13186">
    <property type="entry name" value="MEDIATOR OF RNA POLYMERASE II TRANSCRIPTION SUBUNIT 31"/>
    <property type="match status" value="1"/>
</dbReference>
<dbReference type="GO" id="GO:0006355">
    <property type="term" value="P:regulation of DNA-templated transcription"/>
    <property type="evidence" value="ECO:0007669"/>
    <property type="project" value="InterPro"/>
</dbReference>
<keyword evidence="10" id="KW-1185">Reference proteome</keyword>
<gene>
    <name evidence="9" type="ORF">BSL78_30169</name>
</gene>
<evidence type="ECO:0000256" key="5">
    <source>
        <dbReference type="ARBA" id="ARBA00023163"/>
    </source>
</evidence>
<dbReference type="FunFam" id="1.10.10.1340:FF:000001">
    <property type="entry name" value="Mediator of RNA polymerase II transcription subunit 31"/>
    <property type="match status" value="1"/>
</dbReference>
<feature type="compositionally biased region" description="Low complexity" evidence="8">
    <location>
        <begin position="170"/>
        <end position="183"/>
    </location>
</feature>
<dbReference type="InterPro" id="IPR038089">
    <property type="entry name" value="Med31_sf"/>
</dbReference>
<evidence type="ECO:0000256" key="6">
    <source>
        <dbReference type="ARBA" id="ARBA00023242"/>
    </source>
</evidence>
<keyword evidence="5 7" id="KW-0804">Transcription</keyword>
<dbReference type="GO" id="GO:0003712">
    <property type="term" value="F:transcription coregulator activity"/>
    <property type="evidence" value="ECO:0007669"/>
    <property type="project" value="InterPro"/>
</dbReference>
<feature type="region of interest" description="Disordered" evidence="8">
    <location>
        <begin position="121"/>
        <end position="207"/>
    </location>
</feature>
<dbReference type="Pfam" id="PF05669">
    <property type="entry name" value="Med31"/>
    <property type="match status" value="1"/>
</dbReference>
<dbReference type="AlphaFoldDB" id="A0A2G8JB97"/>
<keyword evidence="6 7" id="KW-0539">Nucleus</keyword>
<reference evidence="9 10" key="1">
    <citation type="journal article" date="2017" name="PLoS Biol.">
        <title>The sea cucumber genome provides insights into morphological evolution and visceral regeneration.</title>
        <authorList>
            <person name="Zhang X."/>
            <person name="Sun L."/>
            <person name="Yuan J."/>
            <person name="Sun Y."/>
            <person name="Gao Y."/>
            <person name="Zhang L."/>
            <person name="Li S."/>
            <person name="Dai H."/>
            <person name="Hamel J.F."/>
            <person name="Liu C."/>
            <person name="Yu Y."/>
            <person name="Liu S."/>
            <person name="Lin W."/>
            <person name="Guo K."/>
            <person name="Jin S."/>
            <person name="Xu P."/>
            <person name="Storey K.B."/>
            <person name="Huan P."/>
            <person name="Zhang T."/>
            <person name="Zhou Y."/>
            <person name="Zhang J."/>
            <person name="Lin C."/>
            <person name="Li X."/>
            <person name="Xing L."/>
            <person name="Huo D."/>
            <person name="Sun M."/>
            <person name="Wang L."/>
            <person name="Mercier A."/>
            <person name="Li F."/>
            <person name="Yang H."/>
            <person name="Xiang J."/>
        </authorList>
    </citation>
    <scope>NUCLEOTIDE SEQUENCE [LARGE SCALE GENOMIC DNA]</scope>
    <source>
        <strain evidence="9">Shaxun</strain>
        <tissue evidence="9">Muscle</tissue>
    </source>
</reference>
<evidence type="ECO:0000256" key="2">
    <source>
        <dbReference type="ARBA" id="ARBA00006378"/>
    </source>
</evidence>
<protein>
    <recommendedName>
        <fullName evidence="7">Mediator of RNA polymerase II transcription subunit 31</fullName>
    </recommendedName>
</protein>
<dbReference type="InterPro" id="IPR008831">
    <property type="entry name" value="Mediator_Med31"/>
</dbReference>
<evidence type="ECO:0000313" key="9">
    <source>
        <dbReference type="EMBL" id="PIK33017.1"/>
    </source>
</evidence>
<feature type="compositionally biased region" description="Low complexity" evidence="8">
    <location>
        <begin position="124"/>
        <end position="147"/>
    </location>
</feature>
<dbReference type="STRING" id="307972.A0A2G8JB97"/>
<sequence length="207" mass="24684">MNAGLVTEQQDPEKLRFQVELEFVQCLANPHYLNFLAQRDYFKDSRFVNYLKYLQYWKDPHYAKFLKYPQCLHFLELLQYESFRKELANAQCVRFIEDQQLLHWQHYSYKRMRLQQSHLDNLHQQHAQQQQQQQQQQSTHQQTTQQQSGMLPPPQQQPASSQATGLPFAGLQPQHHQPGQPLQSQTRLLQMDQKPLQSLPQNSLNTK</sequence>